<evidence type="ECO:0000313" key="3">
    <source>
        <dbReference type="EMBL" id="QPT10844.1"/>
    </source>
</evidence>
<feature type="domain" description="GST N-terminal" evidence="2">
    <location>
        <begin position="70"/>
        <end position="120"/>
    </location>
</feature>
<organism evidence="3 4">
    <name type="scientific">Sphingomonas paucimobilis</name>
    <name type="common">Pseudomonas paucimobilis</name>
    <dbReference type="NCBI Taxonomy" id="13689"/>
    <lineage>
        <taxon>Bacteria</taxon>
        <taxon>Pseudomonadati</taxon>
        <taxon>Pseudomonadota</taxon>
        <taxon>Alphaproteobacteria</taxon>
        <taxon>Sphingomonadales</taxon>
        <taxon>Sphingomonadaceae</taxon>
        <taxon>Sphingomonas</taxon>
    </lineage>
</organism>
<feature type="region of interest" description="Disordered" evidence="1">
    <location>
        <begin position="1"/>
        <end position="63"/>
    </location>
</feature>
<dbReference type="GeneID" id="78529023"/>
<sequence>MKVPIIGHSIDSDGSGVHVRFRHMRGSSTTNPQKHKSGRRFSRRRQRPAGQGSNPQRPHIFRHDEGIADRFEEQVYDMSPVGEQRQWKQLKMNPWGETPTLELAEGSCISETAAVVRYLD</sequence>
<feature type="compositionally biased region" description="Basic residues" evidence="1">
    <location>
        <begin position="33"/>
        <end position="47"/>
    </location>
</feature>
<dbReference type="Gene3D" id="3.40.30.10">
    <property type="entry name" value="Glutaredoxin"/>
    <property type="match status" value="1"/>
</dbReference>
<evidence type="ECO:0000313" key="4">
    <source>
        <dbReference type="Proteomes" id="UP000594836"/>
    </source>
</evidence>
<dbReference type="InterPro" id="IPR036249">
    <property type="entry name" value="Thioredoxin-like_sf"/>
</dbReference>
<dbReference type="SUPFAM" id="SSF52833">
    <property type="entry name" value="Thioredoxin-like"/>
    <property type="match status" value="1"/>
</dbReference>
<dbReference type="InterPro" id="IPR004045">
    <property type="entry name" value="Glutathione_S-Trfase_N"/>
</dbReference>
<accession>A0A7T3E7W7</accession>
<dbReference type="Proteomes" id="UP000594836">
    <property type="component" value="Chromosome"/>
</dbReference>
<dbReference type="RefSeq" id="WP_197913084.1">
    <property type="nucleotide sequence ID" value="NZ_CAXIDK010000015.1"/>
</dbReference>
<evidence type="ECO:0000256" key="1">
    <source>
        <dbReference type="SAM" id="MobiDB-lite"/>
    </source>
</evidence>
<dbReference type="AlphaFoldDB" id="A0A7T3E7W7"/>
<evidence type="ECO:0000259" key="2">
    <source>
        <dbReference type="PROSITE" id="PS50404"/>
    </source>
</evidence>
<proteinExistence type="predicted"/>
<dbReference type="PROSITE" id="PS50404">
    <property type="entry name" value="GST_NTER"/>
    <property type="match status" value="1"/>
</dbReference>
<dbReference type="Pfam" id="PF13409">
    <property type="entry name" value="GST_N_2"/>
    <property type="match status" value="1"/>
</dbReference>
<protein>
    <recommendedName>
        <fullName evidence="2">GST N-terminal domain-containing protein</fullName>
    </recommendedName>
</protein>
<gene>
    <name evidence="3" type="ORF">I6G38_11830</name>
</gene>
<name>A0A7T3E7W7_SPHPI</name>
<reference evidence="3 4" key="1">
    <citation type="submission" date="2020-12" db="EMBL/GenBank/DDBJ databases">
        <title>FDA dAtabase for Regulatory Grade micrObial Sequences (FDA-ARGOS): Supporting development and validation of Infectious Disease Dx tests.</title>
        <authorList>
            <person name="Sproer C."/>
            <person name="Gronow S."/>
            <person name="Severitt S."/>
            <person name="Schroder I."/>
            <person name="Tallon L."/>
            <person name="Sadzewicz L."/>
            <person name="Zhao X."/>
            <person name="Boylan J."/>
            <person name="Ott S."/>
            <person name="Bowen H."/>
            <person name="Vavikolanu K."/>
            <person name="Mehta A."/>
            <person name="Aluvathingal J."/>
            <person name="Nadendla S."/>
            <person name="Lowell S."/>
            <person name="Myers T."/>
            <person name="Yan Y."/>
            <person name="Sichtig H."/>
        </authorList>
    </citation>
    <scope>NUCLEOTIDE SEQUENCE [LARGE SCALE GENOMIC DNA]</scope>
    <source>
        <strain evidence="3 4">FDAARGOS_881</strain>
    </source>
</reference>
<dbReference type="EMBL" id="CP065713">
    <property type="protein sequence ID" value="QPT10844.1"/>
    <property type="molecule type" value="Genomic_DNA"/>
</dbReference>